<accession>A0A7C4X967</accession>
<feature type="domain" description="Glutamine amidotransferase" evidence="1">
    <location>
        <begin position="4"/>
        <end position="194"/>
    </location>
</feature>
<gene>
    <name evidence="2" type="ORF">ENV60_02425</name>
</gene>
<dbReference type="GO" id="GO:0005829">
    <property type="term" value="C:cytosol"/>
    <property type="evidence" value="ECO:0007669"/>
    <property type="project" value="TreeGrafter"/>
</dbReference>
<protein>
    <recommendedName>
        <fullName evidence="1">Glutamine amidotransferase domain-containing protein</fullName>
    </recommendedName>
</protein>
<dbReference type="Gene3D" id="3.40.50.880">
    <property type="match status" value="1"/>
</dbReference>
<dbReference type="PANTHER" id="PTHR42695">
    <property type="entry name" value="GLUTAMINE AMIDOTRANSFERASE YLR126C-RELATED"/>
    <property type="match status" value="1"/>
</dbReference>
<dbReference type="AlphaFoldDB" id="A0A7C4X967"/>
<dbReference type="PROSITE" id="PS51273">
    <property type="entry name" value="GATASE_TYPE_1"/>
    <property type="match status" value="1"/>
</dbReference>
<organism evidence="2">
    <name type="scientific">candidate division WOR-3 bacterium</name>
    <dbReference type="NCBI Taxonomy" id="2052148"/>
    <lineage>
        <taxon>Bacteria</taxon>
        <taxon>Bacteria division WOR-3</taxon>
    </lineage>
</organism>
<comment type="caution">
    <text evidence="2">The sequence shown here is derived from an EMBL/GenBank/DDBJ whole genome shotgun (WGS) entry which is preliminary data.</text>
</comment>
<dbReference type="InterPro" id="IPR029062">
    <property type="entry name" value="Class_I_gatase-like"/>
</dbReference>
<dbReference type="InterPro" id="IPR044992">
    <property type="entry name" value="ChyE-like"/>
</dbReference>
<proteinExistence type="predicted"/>
<dbReference type="PANTHER" id="PTHR42695:SF5">
    <property type="entry name" value="GLUTAMINE AMIDOTRANSFERASE YLR126C-RELATED"/>
    <property type="match status" value="1"/>
</dbReference>
<dbReference type="EMBL" id="DTGZ01000043">
    <property type="protein sequence ID" value="HGV97133.1"/>
    <property type="molecule type" value="Genomic_DNA"/>
</dbReference>
<evidence type="ECO:0000313" key="2">
    <source>
        <dbReference type="EMBL" id="HGV97133.1"/>
    </source>
</evidence>
<evidence type="ECO:0000259" key="1">
    <source>
        <dbReference type="Pfam" id="PF00117"/>
    </source>
</evidence>
<name>A0A7C4X967_UNCW3</name>
<sequence>MRTLVIDCYLPNSPQIEKLYEVLQNITVHTVEIKDHSTITVEENVKLYDAIIISGSQRKLAEPGIFELYTNVAELIKNAQKPILGICFGHQLIARAFYEEVVPMGQKIEGYYIVKKLVDDEIFDGLGDKIMVMESHEEMVANVPCEFIRLAESPNCPVEMIKHQTQPIYGVQFHPERFDDKHPAGQVILENFFKIATWYIK</sequence>
<dbReference type="PRINTS" id="PR00096">
    <property type="entry name" value="GATASE"/>
</dbReference>
<dbReference type="Pfam" id="PF00117">
    <property type="entry name" value="GATase"/>
    <property type="match status" value="1"/>
</dbReference>
<dbReference type="PRINTS" id="PR00097">
    <property type="entry name" value="ANTSNTHASEII"/>
</dbReference>
<reference evidence="2" key="1">
    <citation type="journal article" date="2020" name="mSystems">
        <title>Genome- and Community-Level Interaction Insights into Carbon Utilization and Element Cycling Functions of Hydrothermarchaeota in Hydrothermal Sediment.</title>
        <authorList>
            <person name="Zhou Z."/>
            <person name="Liu Y."/>
            <person name="Xu W."/>
            <person name="Pan J."/>
            <person name="Luo Z.H."/>
            <person name="Li M."/>
        </authorList>
    </citation>
    <scope>NUCLEOTIDE SEQUENCE [LARGE SCALE GENOMIC DNA]</scope>
    <source>
        <strain evidence="2">SpSt-774</strain>
    </source>
</reference>
<dbReference type="InterPro" id="IPR017926">
    <property type="entry name" value="GATASE"/>
</dbReference>
<dbReference type="SUPFAM" id="SSF52317">
    <property type="entry name" value="Class I glutamine amidotransferase-like"/>
    <property type="match status" value="1"/>
</dbReference>